<feature type="compositionally biased region" description="Polar residues" evidence="1">
    <location>
        <begin position="164"/>
        <end position="175"/>
    </location>
</feature>
<dbReference type="EMBL" id="JAHRIO010040382">
    <property type="protein sequence ID" value="MEQ2171152.1"/>
    <property type="molecule type" value="Genomic_DNA"/>
</dbReference>
<keyword evidence="4" id="KW-1185">Reference proteome</keyword>
<sequence>VQFQFVLLTDTLYSPLPPDLLPPEATQDRENKHFPRTIVAVEVQDQKNGATHFWTLEKLRQRLDLMREMYDRAADVPNNTSEENESVMTGGDPFYDRFPWFRLVGSNLLYPVPLVHRVAIVSEKGEVKGFLRVAVQAISGISQEELRIVEGEGQNPEMSPSADEVNNNTCAGNHI</sequence>
<name>A0ABV0NIA7_9TELE</name>
<feature type="non-terminal residue" evidence="3">
    <location>
        <position position="1"/>
    </location>
</feature>
<organism evidence="3 4">
    <name type="scientific">Goodea atripinnis</name>
    <dbReference type="NCBI Taxonomy" id="208336"/>
    <lineage>
        <taxon>Eukaryota</taxon>
        <taxon>Metazoa</taxon>
        <taxon>Chordata</taxon>
        <taxon>Craniata</taxon>
        <taxon>Vertebrata</taxon>
        <taxon>Euteleostomi</taxon>
        <taxon>Actinopterygii</taxon>
        <taxon>Neopterygii</taxon>
        <taxon>Teleostei</taxon>
        <taxon>Neoteleostei</taxon>
        <taxon>Acanthomorphata</taxon>
        <taxon>Ovalentaria</taxon>
        <taxon>Atherinomorphae</taxon>
        <taxon>Cyprinodontiformes</taxon>
        <taxon>Goodeidae</taxon>
        <taxon>Goodea</taxon>
    </lineage>
</organism>
<dbReference type="Proteomes" id="UP001476798">
    <property type="component" value="Unassembled WGS sequence"/>
</dbReference>
<comment type="caution">
    <text evidence="3">The sequence shown here is derived from an EMBL/GenBank/DDBJ whole genome shotgun (WGS) entry which is preliminary data.</text>
</comment>
<dbReference type="InterPro" id="IPR022140">
    <property type="entry name" value="Kinesin-like_KIF1-typ"/>
</dbReference>
<reference evidence="3 4" key="1">
    <citation type="submission" date="2021-06" db="EMBL/GenBank/DDBJ databases">
        <authorList>
            <person name="Palmer J.M."/>
        </authorList>
    </citation>
    <scope>NUCLEOTIDE SEQUENCE [LARGE SCALE GENOMIC DNA]</scope>
    <source>
        <strain evidence="3 4">GA_2019</strain>
        <tissue evidence="3">Muscle</tissue>
    </source>
</reference>
<gene>
    <name evidence="3" type="primary">KIF1A_1</name>
    <name evidence="3" type="ORF">GOODEAATRI_007782</name>
</gene>
<protein>
    <submittedName>
        <fullName evidence="3">Kinesin-like protein kif1a</fullName>
    </submittedName>
</protein>
<feature type="domain" description="Kinesin-like KIF1-type" evidence="2">
    <location>
        <begin position="59"/>
        <end position="106"/>
    </location>
</feature>
<dbReference type="Pfam" id="PF12423">
    <property type="entry name" value="KIF1B"/>
    <property type="match status" value="1"/>
</dbReference>
<evidence type="ECO:0000313" key="4">
    <source>
        <dbReference type="Proteomes" id="UP001476798"/>
    </source>
</evidence>
<evidence type="ECO:0000313" key="3">
    <source>
        <dbReference type="EMBL" id="MEQ2171152.1"/>
    </source>
</evidence>
<feature type="region of interest" description="Disordered" evidence="1">
    <location>
        <begin position="152"/>
        <end position="175"/>
    </location>
</feature>
<proteinExistence type="predicted"/>
<evidence type="ECO:0000256" key="1">
    <source>
        <dbReference type="SAM" id="MobiDB-lite"/>
    </source>
</evidence>
<evidence type="ECO:0000259" key="2">
    <source>
        <dbReference type="Pfam" id="PF12423"/>
    </source>
</evidence>
<accession>A0ABV0NIA7</accession>